<proteinExistence type="predicted"/>
<reference evidence="2 3" key="1">
    <citation type="journal article" date="2016" name="Mol. Biol. Evol.">
        <title>Genome-Wide Survey of Gut Fungi (Harpellales) Reveals the First Horizontally Transferred Ubiquitin Gene from a Mosquito Host.</title>
        <authorList>
            <person name="Wang Y."/>
            <person name="White M.M."/>
            <person name="Kvist S."/>
            <person name="Moncalvo J.M."/>
        </authorList>
    </citation>
    <scope>NUCLEOTIDE SEQUENCE [LARGE SCALE GENOMIC DNA]</scope>
    <source>
        <strain evidence="2 3">ALG-7-W6</strain>
    </source>
</reference>
<sequence length="674" mass="79401">MGESLNDRYVDPNYNRISENELLSNQLAHLGYNRNYKDEDFTLIKSILSDLELCMKSLKTLKGERDSYKAELKVNKIELSEKDGKLAKLRQENNSLRMEVINLSRKNEDDGKITSARLRELEINENRLKMANLHLKNSVKDALNKVEDERRLMQERILNSFKKTGSFDQASHMAEKGWINGGFKDFSDFGLDEYISQSKISSKAPPLYDLNLLETNKKRIETLEKHCQDLESRYKQAKEEYQSIENMLQARDLEINRLQVQLKNYYKSSESEPLLLDLQNFNDSESQTESIREKRLEDQIEYIQEYATRLENERNELKIKFDKEKSVLKNKLSEYKSKAEKLKPYKSKISEDFYEALNSSLDEIHNSEEEDSEYFNATPDDERSSKKIKRRISVFIDKFENFIYNFPTLTENNKSSNISNPAFNRLVKQLKENLEELKNIIDKNNNRSNSNYLNPKILEFEERVKELESQLKLSNIDKDNFKSLYQQVSNELSYERGQSEIKIKRALSRTKEELEESLNRLSSLREEMENKSSSWLLEKSQLNKKIESLESEISLERAEKLRADELNSSLKKMGISQERDFSKVELEATQNLLDSCRRELDELKTENYNLRAQISMKSSENSNAQFDNTQLRHDYNNIRKRYNSILGSYNQLTLAHEKLDRSLKKSMKDVDTWQ</sequence>
<feature type="coiled-coil region" evidence="1">
    <location>
        <begin position="79"/>
        <end position="106"/>
    </location>
</feature>
<evidence type="ECO:0000313" key="3">
    <source>
        <dbReference type="Proteomes" id="UP000187455"/>
    </source>
</evidence>
<evidence type="ECO:0000256" key="1">
    <source>
        <dbReference type="SAM" id="Coils"/>
    </source>
</evidence>
<dbReference type="AlphaFoldDB" id="A0A1R0GSK2"/>
<protein>
    <submittedName>
        <fullName evidence="2">Uncharacterized protein</fullName>
    </submittedName>
</protein>
<dbReference type="STRING" id="133383.A0A1R0GSK2"/>
<dbReference type="OrthoDB" id="10254663at2759"/>
<dbReference type="Proteomes" id="UP000187455">
    <property type="component" value="Unassembled WGS sequence"/>
</dbReference>
<feature type="coiled-coil region" evidence="1">
    <location>
        <begin position="586"/>
        <end position="613"/>
    </location>
</feature>
<organism evidence="2 3">
    <name type="scientific">Smittium mucronatum</name>
    <dbReference type="NCBI Taxonomy" id="133383"/>
    <lineage>
        <taxon>Eukaryota</taxon>
        <taxon>Fungi</taxon>
        <taxon>Fungi incertae sedis</taxon>
        <taxon>Zoopagomycota</taxon>
        <taxon>Kickxellomycotina</taxon>
        <taxon>Harpellomycetes</taxon>
        <taxon>Harpellales</taxon>
        <taxon>Legeriomycetaceae</taxon>
        <taxon>Smittium</taxon>
    </lineage>
</organism>
<name>A0A1R0GSK2_9FUNG</name>
<keyword evidence="1" id="KW-0175">Coiled coil</keyword>
<dbReference type="EMBL" id="LSSL01004020">
    <property type="protein sequence ID" value="OLY79873.1"/>
    <property type="molecule type" value="Genomic_DNA"/>
</dbReference>
<evidence type="ECO:0000313" key="2">
    <source>
        <dbReference type="EMBL" id="OLY79873.1"/>
    </source>
</evidence>
<keyword evidence="3" id="KW-1185">Reference proteome</keyword>
<comment type="caution">
    <text evidence="2">The sequence shown here is derived from an EMBL/GenBank/DDBJ whole genome shotgun (WGS) entry which is preliminary data.</text>
</comment>
<feature type="coiled-coil region" evidence="1">
    <location>
        <begin position="420"/>
        <end position="477"/>
    </location>
</feature>
<feature type="coiled-coil region" evidence="1">
    <location>
        <begin position="213"/>
        <end position="254"/>
    </location>
</feature>
<feature type="coiled-coil region" evidence="1">
    <location>
        <begin position="293"/>
        <end position="327"/>
    </location>
</feature>
<gene>
    <name evidence="2" type="ORF">AYI68_g6047</name>
</gene>
<accession>A0A1R0GSK2</accession>
<feature type="coiled-coil region" evidence="1">
    <location>
        <begin position="504"/>
        <end position="559"/>
    </location>
</feature>